<proteinExistence type="inferred from homology"/>
<accession>A0A2L0D637</accession>
<dbReference type="GO" id="GO:0016787">
    <property type="term" value="F:hydrolase activity"/>
    <property type="evidence" value="ECO:0007669"/>
    <property type="project" value="UniProtKB-KW"/>
</dbReference>
<dbReference type="KEGG" id="splr:C0J00_08070"/>
<evidence type="ECO:0000256" key="1">
    <source>
        <dbReference type="ARBA" id="ARBA00006336"/>
    </source>
</evidence>
<dbReference type="EMBL" id="CP025536">
    <property type="protein sequence ID" value="AUW97059.1"/>
    <property type="molecule type" value="Genomic_DNA"/>
</dbReference>
<dbReference type="InterPro" id="IPR050272">
    <property type="entry name" value="Isochorismatase-like_hydrls"/>
</dbReference>
<dbReference type="RefSeq" id="WP_104968379.1">
    <property type="nucleotide sequence ID" value="NZ_CP025536.1"/>
</dbReference>
<evidence type="ECO:0000259" key="3">
    <source>
        <dbReference type="Pfam" id="PF00857"/>
    </source>
</evidence>
<dbReference type="InterPro" id="IPR000868">
    <property type="entry name" value="Isochorismatase-like_dom"/>
</dbReference>
<evidence type="ECO:0000313" key="4">
    <source>
        <dbReference type="EMBL" id="AUW97059.1"/>
    </source>
</evidence>
<sequence length="171" mass="19685">MKQALLMIDVQNALVEANPYQITERIAIWKRAISWARESGIEVIFIQHQDDDIIEGSHGWQIYSELAPKQAEKKISKSYNSAFKNTGLKAYLDEQGIESLIIAGMQTEYCVDTTIKVAFEYGYTMFVIENGTTTFEAEDIEATTLIEHYENIWADRFAEVDFLEELIKEEK</sequence>
<evidence type="ECO:0000256" key="2">
    <source>
        <dbReference type="ARBA" id="ARBA00022801"/>
    </source>
</evidence>
<comment type="similarity">
    <text evidence="1">Belongs to the isochorismatase family.</text>
</comment>
<dbReference type="SUPFAM" id="SSF52499">
    <property type="entry name" value="Isochorismatase-like hydrolases"/>
    <property type="match status" value="1"/>
</dbReference>
<dbReference type="OrthoDB" id="9785724at2"/>
<dbReference type="PANTHER" id="PTHR43540">
    <property type="entry name" value="PEROXYUREIDOACRYLATE/UREIDOACRYLATE AMIDOHYDROLASE-RELATED"/>
    <property type="match status" value="1"/>
</dbReference>
<dbReference type="AlphaFoldDB" id="A0A2L0D637"/>
<feature type="domain" description="Isochorismatase-like" evidence="3">
    <location>
        <begin position="4"/>
        <end position="141"/>
    </location>
</feature>
<dbReference type="InterPro" id="IPR036380">
    <property type="entry name" value="Isochorismatase-like_sf"/>
</dbReference>
<evidence type="ECO:0000313" key="5">
    <source>
        <dbReference type="Proteomes" id="UP000238956"/>
    </source>
</evidence>
<dbReference type="PANTHER" id="PTHR43540:SF14">
    <property type="entry name" value="ISOCHORISMATASE"/>
    <property type="match status" value="1"/>
</dbReference>
<gene>
    <name evidence="4" type="ORF">C0J00_08070</name>
</gene>
<dbReference type="GeneID" id="98393860"/>
<keyword evidence="5" id="KW-1185">Reference proteome</keyword>
<keyword evidence="2 4" id="KW-0378">Hydrolase</keyword>
<reference evidence="4 5" key="2">
    <citation type="submission" date="2018-02" db="EMBL/GenBank/DDBJ databases">
        <title>Whole genome sequencing analysis of Streptococcus pluranimalium isolated from cattle infected mastitis in China.</title>
        <authorList>
            <person name="Zhang J.-R."/>
            <person name="Hu G.-Z."/>
        </authorList>
    </citation>
    <scope>NUCLEOTIDE SEQUENCE [LARGE SCALE GENOMIC DNA]</scope>
    <source>
        <strain evidence="4 5">TH11417</strain>
    </source>
</reference>
<organism evidence="4 5">
    <name type="scientific">Streptococcus pluranimalium</name>
    <dbReference type="NCBI Taxonomy" id="82348"/>
    <lineage>
        <taxon>Bacteria</taxon>
        <taxon>Bacillati</taxon>
        <taxon>Bacillota</taxon>
        <taxon>Bacilli</taxon>
        <taxon>Lactobacillales</taxon>
        <taxon>Streptococcaceae</taxon>
        <taxon>Streptococcus</taxon>
    </lineage>
</organism>
<dbReference type="Pfam" id="PF00857">
    <property type="entry name" value="Isochorismatase"/>
    <property type="match status" value="1"/>
</dbReference>
<dbReference type="Proteomes" id="UP000238956">
    <property type="component" value="Chromosome"/>
</dbReference>
<reference evidence="4 5" key="1">
    <citation type="submission" date="2017-12" db="EMBL/GenBank/DDBJ databases">
        <authorList>
            <person name="Hurst M.R.H."/>
        </authorList>
    </citation>
    <scope>NUCLEOTIDE SEQUENCE [LARGE SCALE GENOMIC DNA]</scope>
    <source>
        <strain evidence="4 5">TH11417</strain>
    </source>
</reference>
<dbReference type="CDD" id="cd01014">
    <property type="entry name" value="nicotinamidase_related"/>
    <property type="match status" value="1"/>
</dbReference>
<dbReference type="Gene3D" id="3.40.50.850">
    <property type="entry name" value="Isochorismatase-like"/>
    <property type="match status" value="1"/>
</dbReference>
<protein>
    <submittedName>
        <fullName evidence="4">Cysteine hydrolase</fullName>
    </submittedName>
</protein>
<name>A0A2L0D637_9STRE</name>